<evidence type="ECO:0000259" key="1">
    <source>
        <dbReference type="Pfam" id="PF07715"/>
    </source>
</evidence>
<keyword evidence="2" id="KW-0675">Receptor</keyword>
<comment type="caution">
    <text evidence="2">The sequence shown here is derived from an EMBL/GenBank/DDBJ whole genome shotgun (WGS) entry which is preliminary data.</text>
</comment>
<dbReference type="Pfam" id="PF07715">
    <property type="entry name" value="Plug"/>
    <property type="match status" value="1"/>
</dbReference>
<proteinExistence type="predicted"/>
<accession>A0A934UI25</accession>
<dbReference type="Proteomes" id="UP000609172">
    <property type="component" value="Unassembled WGS sequence"/>
</dbReference>
<dbReference type="SUPFAM" id="SSF49464">
    <property type="entry name" value="Carboxypeptidase regulatory domain-like"/>
    <property type="match status" value="1"/>
</dbReference>
<dbReference type="InterPro" id="IPR037066">
    <property type="entry name" value="Plug_dom_sf"/>
</dbReference>
<dbReference type="AlphaFoldDB" id="A0A934UI25"/>
<name>A0A934UI25_9FLAO</name>
<gene>
    <name evidence="2" type="ORF">I5M07_01025</name>
</gene>
<protein>
    <submittedName>
        <fullName evidence="2">TonB-dependent receptor plug domain-containing protein</fullName>
    </submittedName>
</protein>
<feature type="domain" description="TonB-dependent receptor plug" evidence="1">
    <location>
        <begin position="10"/>
        <end position="59"/>
    </location>
</feature>
<dbReference type="SUPFAM" id="SSF56935">
    <property type="entry name" value="Porins"/>
    <property type="match status" value="1"/>
</dbReference>
<reference evidence="2" key="1">
    <citation type="submission" date="2020-12" db="EMBL/GenBank/DDBJ databases">
        <title>Bacterial novel species Flavobacterium sp. SE-1-e isolated from soil.</title>
        <authorList>
            <person name="Jung H.-Y."/>
        </authorList>
    </citation>
    <scope>NUCLEOTIDE SEQUENCE</scope>
    <source>
        <strain evidence="2">SE-1-e</strain>
    </source>
</reference>
<organism evidence="2 3">
    <name type="scientific">Flavobacterium agrisoli</name>
    <dbReference type="NCBI Taxonomy" id="2793066"/>
    <lineage>
        <taxon>Bacteria</taxon>
        <taxon>Pseudomonadati</taxon>
        <taxon>Bacteroidota</taxon>
        <taxon>Flavobacteriia</taxon>
        <taxon>Flavobacteriales</taxon>
        <taxon>Flavobacteriaceae</taxon>
        <taxon>Flavobacterium</taxon>
    </lineage>
</organism>
<dbReference type="Gene3D" id="2.60.40.1120">
    <property type="entry name" value="Carboxypeptidase-like, regulatory domain"/>
    <property type="match status" value="1"/>
</dbReference>
<dbReference type="InterPro" id="IPR008969">
    <property type="entry name" value="CarboxyPept-like_regulatory"/>
</dbReference>
<evidence type="ECO:0000313" key="3">
    <source>
        <dbReference type="Proteomes" id="UP000609172"/>
    </source>
</evidence>
<keyword evidence="3" id="KW-1185">Reference proteome</keyword>
<dbReference type="Gene3D" id="2.170.130.10">
    <property type="entry name" value="TonB-dependent receptor, plug domain"/>
    <property type="match status" value="1"/>
</dbReference>
<sequence>MYKSIYEKENNPLIVINGILLGNDTAFLNIINPKEIESITVLKDSAVTKIYGKGARKGVLILTLKNKNINSIEKFKTTYNLYSSGSEEIKITGTITNSQKNPIENVIITNLNRKESFRSDSQGKYTLTSRENDILYFYLKGYKSETIKIKNTKNDIVLKKDDTKKIK</sequence>
<dbReference type="RefSeq" id="WP_200104332.1">
    <property type="nucleotide sequence ID" value="NZ_JAEHFV010000001.1"/>
</dbReference>
<dbReference type="InterPro" id="IPR012910">
    <property type="entry name" value="Plug_dom"/>
</dbReference>
<evidence type="ECO:0000313" key="2">
    <source>
        <dbReference type="EMBL" id="MBK0368401.1"/>
    </source>
</evidence>
<dbReference type="EMBL" id="JAEHFV010000001">
    <property type="protein sequence ID" value="MBK0368401.1"/>
    <property type="molecule type" value="Genomic_DNA"/>
</dbReference>